<accession>A0A395HSR5</accession>
<gene>
    <name evidence="2" type="ORF">BO97DRAFT_156823</name>
</gene>
<protein>
    <submittedName>
        <fullName evidence="2">Uncharacterized protein</fullName>
    </submittedName>
</protein>
<evidence type="ECO:0000313" key="3">
    <source>
        <dbReference type="Proteomes" id="UP000248961"/>
    </source>
</evidence>
<dbReference type="AlphaFoldDB" id="A0A395HSR5"/>
<dbReference type="GeneID" id="37194490"/>
<proteinExistence type="predicted"/>
<sequence length="201" mass="22890">MDGWMGGCIDSRALIHIPKPHSRWTILYLYRQFSSRVNFPSLLLLLLLLLLLRLLHTLIELQAAFICLQAVFAPSPPLLIHWRYSLSSSSSFPLSPLLPLLLPLLHHKLSILFQSLPFLSFLFARSPTQSVVFCPIHSHDFAYHQTLRLLLLQQHPLPHSTSLNLTAAVFYPATPASIILLIFFFSSISLRAFPRDRIESS</sequence>
<keyword evidence="1" id="KW-1133">Transmembrane helix</keyword>
<evidence type="ECO:0000313" key="2">
    <source>
        <dbReference type="EMBL" id="RAL09898.1"/>
    </source>
</evidence>
<dbReference type="Proteomes" id="UP000248961">
    <property type="component" value="Unassembled WGS sequence"/>
</dbReference>
<name>A0A395HSR5_ASPHC</name>
<dbReference type="RefSeq" id="XP_025549052.1">
    <property type="nucleotide sequence ID" value="XM_025690201.1"/>
</dbReference>
<feature type="transmembrane region" description="Helical" evidence="1">
    <location>
        <begin position="169"/>
        <end position="193"/>
    </location>
</feature>
<keyword evidence="1" id="KW-0472">Membrane</keyword>
<reference evidence="2 3" key="1">
    <citation type="submission" date="2018-02" db="EMBL/GenBank/DDBJ databases">
        <title>The genomes of Aspergillus section Nigri reveals drivers in fungal speciation.</title>
        <authorList>
            <consortium name="DOE Joint Genome Institute"/>
            <person name="Vesth T.C."/>
            <person name="Nybo J."/>
            <person name="Theobald S."/>
            <person name="Brandl J."/>
            <person name="Frisvad J.C."/>
            <person name="Nielsen K.F."/>
            <person name="Lyhne E.K."/>
            <person name="Kogle M.E."/>
            <person name="Kuo A."/>
            <person name="Riley R."/>
            <person name="Clum A."/>
            <person name="Nolan M."/>
            <person name="Lipzen A."/>
            <person name="Salamov A."/>
            <person name="Henrissat B."/>
            <person name="Wiebenga A."/>
            <person name="De vries R.P."/>
            <person name="Grigoriev I.V."/>
            <person name="Mortensen U.H."/>
            <person name="Andersen M.R."/>
            <person name="Baker S.E."/>
        </authorList>
    </citation>
    <scope>NUCLEOTIDE SEQUENCE [LARGE SCALE GENOMIC DNA]</scope>
    <source>
        <strain evidence="2 3">CBS 101889</strain>
    </source>
</reference>
<evidence type="ECO:0000256" key="1">
    <source>
        <dbReference type="SAM" id="Phobius"/>
    </source>
</evidence>
<feature type="transmembrane region" description="Helical" evidence="1">
    <location>
        <begin position="37"/>
        <end position="55"/>
    </location>
</feature>
<keyword evidence="3" id="KW-1185">Reference proteome</keyword>
<dbReference type="VEuPathDB" id="FungiDB:BO97DRAFT_156823"/>
<organism evidence="2 3">
    <name type="scientific">Aspergillus homomorphus (strain CBS 101889)</name>
    <dbReference type="NCBI Taxonomy" id="1450537"/>
    <lineage>
        <taxon>Eukaryota</taxon>
        <taxon>Fungi</taxon>
        <taxon>Dikarya</taxon>
        <taxon>Ascomycota</taxon>
        <taxon>Pezizomycotina</taxon>
        <taxon>Eurotiomycetes</taxon>
        <taxon>Eurotiomycetidae</taxon>
        <taxon>Eurotiales</taxon>
        <taxon>Aspergillaceae</taxon>
        <taxon>Aspergillus</taxon>
        <taxon>Aspergillus subgen. Circumdati</taxon>
    </lineage>
</organism>
<dbReference type="EMBL" id="KZ824300">
    <property type="protein sequence ID" value="RAL09898.1"/>
    <property type="molecule type" value="Genomic_DNA"/>
</dbReference>
<keyword evidence="1" id="KW-0812">Transmembrane</keyword>